<gene>
    <name evidence="9" type="ORF">VITISV_002197</name>
</gene>
<feature type="binding site" evidence="6">
    <location>
        <position position="75"/>
    </location>
    <ligand>
        <name>Fe cation</name>
        <dbReference type="ChEBI" id="CHEBI:24875"/>
        <label>1</label>
    </ligand>
</feature>
<dbReference type="Pfam" id="PF00149">
    <property type="entry name" value="Metallophos"/>
    <property type="match status" value="1"/>
</dbReference>
<accession>A5BBI4</accession>
<feature type="binding site" evidence="6">
    <location>
        <position position="171"/>
    </location>
    <ligand>
        <name>Fe cation</name>
        <dbReference type="ChEBI" id="CHEBI:24875"/>
        <label>2</label>
    </ligand>
</feature>
<evidence type="ECO:0000256" key="2">
    <source>
        <dbReference type="ARBA" id="ARBA00008723"/>
    </source>
</evidence>
<organism evidence="9">
    <name type="scientific">Vitis vinifera</name>
    <name type="common">Grape</name>
    <dbReference type="NCBI Taxonomy" id="29760"/>
    <lineage>
        <taxon>Eukaryota</taxon>
        <taxon>Viridiplantae</taxon>
        <taxon>Streptophyta</taxon>
        <taxon>Embryophyta</taxon>
        <taxon>Tracheophyta</taxon>
        <taxon>Spermatophyta</taxon>
        <taxon>Magnoliopsida</taxon>
        <taxon>eudicotyledons</taxon>
        <taxon>Gunneridae</taxon>
        <taxon>Pentapetalae</taxon>
        <taxon>rosids</taxon>
        <taxon>Vitales</taxon>
        <taxon>Vitaceae</taxon>
        <taxon>Viteae</taxon>
        <taxon>Vitis</taxon>
    </lineage>
</organism>
<dbReference type="ExpressionAtlas" id="A5BBI4">
    <property type="expression patterns" value="baseline and differential"/>
</dbReference>
<proteinExistence type="inferred from homology"/>
<evidence type="ECO:0000256" key="1">
    <source>
        <dbReference type="ARBA" id="ARBA00000032"/>
    </source>
</evidence>
<feature type="signal peptide" evidence="7">
    <location>
        <begin position="1"/>
        <end position="18"/>
    </location>
</feature>
<sequence length="288" mass="32483">MAFYLVFTALVGLCSVSSVAELLRLEQQAKADGSLSFLVVGDWGRRGSFNQSRVALQMGRVGEELDIDFVVSTGDNFYDNGLSGIHDTTFEKSFSKVYSAPSLQKQWYNEIVEFFFVDTTPFVDKYFTDPEDHDYDWKGVLPRQAYLSNLLQDVDTALRDSTAKWKIVVGHHTIRSAGHHGDTVELVDQLLPILQANSVDLYINGHDHCLEHISSPDSPIQFLTSGGGSKAWRGDVQWWNPEELKFYYDGQGFMSVQITASQVDVAFYDVFGEVLHKWSTSKELNLPM</sequence>
<dbReference type="EMBL" id="AM453487">
    <property type="protein sequence ID" value="CAN65461.1"/>
    <property type="molecule type" value="Genomic_DNA"/>
</dbReference>
<feature type="domain" description="Calcineurin-like phosphoesterase" evidence="8">
    <location>
        <begin position="104"/>
        <end position="209"/>
    </location>
</feature>
<dbReference type="InterPro" id="IPR004843">
    <property type="entry name" value="Calcineurin-like_PHP"/>
</dbReference>
<dbReference type="GO" id="GO:0046872">
    <property type="term" value="F:metal ion binding"/>
    <property type="evidence" value="ECO:0007669"/>
    <property type="project" value="UniProtKB-KW"/>
</dbReference>
<dbReference type="PANTHER" id="PTHR10161">
    <property type="entry name" value="TARTRATE-RESISTANT ACID PHOSPHATASE TYPE 5"/>
    <property type="match status" value="1"/>
</dbReference>
<reference evidence="9" key="1">
    <citation type="journal article" date="2007" name="PLoS ONE">
        <title>The first genome sequence of an elite grapevine cultivar (Pinot noir Vitis vinifera L.): coping with a highly heterozygous genome.</title>
        <authorList>
            <person name="Velasco R."/>
            <person name="Zharkikh A."/>
            <person name="Troggio M."/>
            <person name="Cartwright D.A."/>
            <person name="Cestaro A."/>
            <person name="Pruss D."/>
            <person name="Pindo M."/>
            <person name="FitzGerald L.M."/>
            <person name="Vezzulli S."/>
            <person name="Reid J."/>
            <person name="Malacarne G."/>
            <person name="Iliev D."/>
            <person name="Coppola G."/>
            <person name="Wardell B."/>
            <person name="Micheletti D."/>
            <person name="Macalma T."/>
            <person name="Facci M."/>
            <person name="Mitchell J.T."/>
            <person name="Perazzolli M."/>
            <person name="Eldredge G."/>
            <person name="Gatto P."/>
            <person name="Oyzerski R."/>
            <person name="Moretto M."/>
            <person name="Gutin N."/>
            <person name="Stefanini M."/>
            <person name="Chen Y."/>
            <person name="Segala C."/>
            <person name="Davenport C."/>
            <person name="Dematte L."/>
            <person name="Mraz A."/>
            <person name="Battilana J."/>
            <person name="Stormo K."/>
            <person name="Costa F."/>
            <person name="Tao Q."/>
            <person name="Si-Ammour A."/>
            <person name="Harkins T."/>
            <person name="Lackey A."/>
            <person name="Perbost C."/>
            <person name="Taillon B."/>
            <person name="Stella A."/>
            <person name="Solovyev V."/>
            <person name="Fawcett J.A."/>
            <person name="Sterck L."/>
            <person name="Vandepoele K."/>
            <person name="Grando S.M."/>
            <person name="Toppo S."/>
            <person name="Moser C."/>
            <person name="Lanchbury J."/>
            <person name="Bogden R."/>
            <person name="Skolnick M."/>
            <person name="Sgaramella V."/>
            <person name="Bhatnagar S.K."/>
            <person name="Fontana P."/>
            <person name="Gutin A."/>
            <person name="Van de Peer Y."/>
            <person name="Salamini F."/>
            <person name="Viola R."/>
        </authorList>
    </citation>
    <scope>NUCLEOTIDE SEQUENCE</scope>
</reference>
<dbReference type="EC" id="3.1.3.2" evidence="3"/>
<dbReference type="CDD" id="cd07378">
    <property type="entry name" value="MPP_ACP5"/>
    <property type="match status" value="1"/>
</dbReference>
<comment type="catalytic activity">
    <reaction evidence="1">
        <text>a phosphate monoester + H2O = an alcohol + phosphate</text>
        <dbReference type="Rhea" id="RHEA:15017"/>
        <dbReference type="ChEBI" id="CHEBI:15377"/>
        <dbReference type="ChEBI" id="CHEBI:30879"/>
        <dbReference type="ChEBI" id="CHEBI:43474"/>
        <dbReference type="ChEBI" id="CHEBI:67140"/>
        <dbReference type="EC" id="3.1.3.2"/>
    </reaction>
</comment>
<evidence type="ECO:0000256" key="7">
    <source>
        <dbReference type="SAM" id="SignalP"/>
    </source>
</evidence>
<keyword evidence="6" id="KW-0408">Iron</keyword>
<evidence type="ECO:0000259" key="8">
    <source>
        <dbReference type="Pfam" id="PF00149"/>
    </source>
</evidence>
<dbReference type="InterPro" id="IPR029052">
    <property type="entry name" value="Metallo-depent_PP-like"/>
</dbReference>
<feature type="binding site" evidence="6">
    <location>
        <position position="78"/>
    </location>
    <ligand>
        <name>Fe cation</name>
        <dbReference type="ChEBI" id="CHEBI:24875"/>
        <label>1</label>
    </ligand>
</feature>
<keyword evidence="6" id="KW-0479">Metal-binding</keyword>
<dbReference type="InterPro" id="IPR024927">
    <property type="entry name" value="Acid_PPase"/>
</dbReference>
<evidence type="ECO:0000256" key="6">
    <source>
        <dbReference type="PIRSR" id="PIRSR000898-1"/>
    </source>
</evidence>
<feature type="binding site" evidence="6">
    <location>
        <position position="206"/>
    </location>
    <ligand>
        <name>Fe cation</name>
        <dbReference type="ChEBI" id="CHEBI:24875"/>
        <label>2</label>
    </ligand>
</feature>
<comment type="similarity">
    <text evidence="2">Belongs to the metallophosphoesterase superfamily. Purple acid phosphatase family.</text>
</comment>
<feature type="binding site" evidence="6">
    <location>
        <position position="208"/>
    </location>
    <ligand>
        <name>Fe cation</name>
        <dbReference type="ChEBI" id="CHEBI:24875"/>
        <label>1</label>
    </ligand>
</feature>
<name>A5BBI4_VITVI</name>
<dbReference type="GO" id="GO:0003993">
    <property type="term" value="F:acid phosphatase activity"/>
    <property type="evidence" value="ECO:0007669"/>
    <property type="project" value="UniProtKB-EC"/>
</dbReference>
<dbReference type="SUPFAM" id="SSF56300">
    <property type="entry name" value="Metallo-dependent phosphatases"/>
    <property type="match status" value="1"/>
</dbReference>
<keyword evidence="5" id="KW-0378">Hydrolase</keyword>
<dbReference type="PIRSF" id="PIRSF000898">
    <property type="entry name" value="Acid_Ptase_5"/>
    <property type="match status" value="1"/>
</dbReference>
<feature type="chain" id="PRO_5002679577" description="acid phosphatase" evidence="7">
    <location>
        <begin position="19"/>
        <end position="288"/>
    </location>
</feature>
<evidence type="ECO:0000256" key="4">
    <source>
        <dbReference type="ARBA" id="ARBA00022729"/>
    </source>
</evidence>
<dbReference type="Gene3D" id="3.60.21.10">
    <property type="match status" value="2"/>
</dbReference>
<evidence type="ECO:0000313" key="9">
    <source>
        <dbReference type="EMBL" id="CAN65461.1"/>
    </source>
</evidence>
<comment type="cofactor">
    <cofactor evidence="6">
        <name>Fe cation</name>
        <dbReference type="ChEBI" id="CHEBI:24875"/>
    </cofactor>
    <text evidence="6">Binds 2 iron ions per subunit.</text>
</comment>
<keyword evidence="4 7" id="KW-0732">Signal</keyword>
<evidence type="ECO:0000256" key="3">
    <source>
        <dbReference type="ARBA" id="ARBA00012646"/>
    </source>
</evidence>
<dbReference type="AlphaFoldDB" id="A5BBI4"/>
<feature type="binding site" evidence="6">
    <location>
        <position position="42"/>
    </location>
    <ligand>
        <name>Fe cation</name>
        <dbReference type="ChEBI" id="CHEBI:24875"/>
        <label>1</label>
    </ligand>
</feature>
<dbReference type="InterPro" id="IPR051558">
    <property type="entry name" value="Metallophosphoesterase_PAP"/>
</dbReference>
<dbReference type="PANTHER" id="PTHR10161:SF34">
    <property type="entry name" value="PURPLE ACID PHOSPHATASE 4"/>
    <property type="match status" value="1"/>
</dbReference>
<protein>
    <recommendedName>
        <fullName evidence="3">acid phosphatase</fullName>
        <ecNumber evidence="3">3.1.3.2</ecNumber>
    </recommendedName>
</protein>
<feature type="binding site" evidence="6">
    <location>
        <position position="75"/>
    </location>
    <ligand>
        <name>Fe cation</name>
        <dbReference type="ChEBI" id="CHEBI:24875"/>
        <label>2</label>
    </ligand>
</feature>
<evidence type="ECO:0000256" key="5">
    <source>
        <dbReference type="ARBA" id="ARBA00022801"/>
    </source>
</evidence>